<evidence type="ECO:0000259" key="5">
    <source>
        <dbReference type="PROSITE" id="PS50405"/>
    </source>
</evidence>
<dbReference type="Pfam" id="PF02798">
    <property type="entry name" value="GST_N"/>
    <property type="match status" value="2"/>
</dbReference>
<dbReference type="Gene3D" id="3.40.30.10">
    <property type="entry name" value="Glutaredoxin"/>
    <property type="match status" value="2"/>
</dbReference>
<comment type="catalytic activity">
    <reaction evidence="3">
        <text>RX + glutathione = an S-substituted glutathione + a halide anion + H(+)</text>
        <dbReference type="Rhea" id="RHEA:16437"/>
        <dbReference type="ChEBI" id="CHEBI:15378"/>
        <dbReference type="ChEBI" id="CHEBI:16042"/>
        <dbReference type="ChEBI" id="CHEBI:17792"/>
        <dbReference type="ChEBI" id="CHEBI:57925"/>
        <dbReference type="ChEBI" id="CHEBI:90779"/>
        <dbReference type="EC" id="2.5.1.18"/>
    </reaction>
</comment>
<dbReference type="CDD" id="cd03185">
    <property type="entry name" value="GST_C_Tau"/>
    <property type="match status" value="2"/>
</dbReference>
<accession>A0A445CHG4</accession>
<evidence type="ECO:0000259" key="4">
    <source>
        <dbReference type="PROSITE" id="PS50404"/>
    </source>
</evidence>
<dbReference type="InterPro" id="IPR036249">
    <property type="entry name" value="Thioredoxin-like_sf"/>
</dbReference>
<dbReference type="PANTHER" id="PTHR11260">
    <property type="entry name" value="GLUTATHIONE S-TRANSFERASE, GST, SUPERFAMILY, GST DOMAIN CONTAINING"/>
    <property type="match status" value="1"/>
</dbReference>
<evidence type="ECO:0000256" key="3">
    <source>
        <dbReference type="ARBA" id="ARBA00047960"/>
    </source>
</evidence>
<protein>
    <recommendedName>
        <fullName evidence="1">glutathione transferase</fullName>
        <ecNumber evidence="1">2.5.1.18</ecNumber>
    </recommendedName>
</protein>
<dbReference type="GO" id="GO:0005737">
    <property type="term" value="C:cytoplasm"/>
    <property type="evidence" value="ECO:0007669"/>
    <property type="project" value="TreeGrafter"/>
</dbReference>
<dbReference type="InterPro" id="IPR010987">
    <property type="entry name" value="Glutathione-S-Trfase_C-like"/>
</dbReference>
<dbReference type="PANTHER" id="PTHR11260:SF773">
    <property type="entry name" value="GLUTATHIONE S-TRANSFERASE U26"/>
    <property type="match status" value="1"/>
</dbReference>
<dbReference type="SUPFAM" id="SSF47616">
    <property type="entry name" value="GST C-terminal domain-like"/>
    <property type="match status" value="2"/>
</dbReference>
<dbReference type="Pfam" id="PF13410">
    <property type="entry name" value="GST_C_2"/>
    <property type="match status" value="2"/>
</dbReference>
<dbReference type="EMBL" id="SDMP01000007">
    <property type="protein sequence ID" value="RYR50350.1"/>
    <property type="molecule type" value="Genomic_DNA"/>
</dbReference>
<dbReference type="InterPro" id="IPR004045">
    <property type="entry name" value="Glutathione_S-Trfase_N"/>
</dbReference>
<gene>
    <name evidence="6" type="ORF">Ahy_A07g036942</name>
</gene>
<dbReference type="SFLD" id="SFLDS00019">
    <property type="entry name" value="Glutathione_Transferase_(cytos"/>
    <property type="match status" value="2"/>
</dbReference>
<sequence length="450" mass="52616">MENEVVLLDTWPSMFGMRARIALAEKGANYEYKEQDLWSKSSLLLQVNPIHKKVPVLIHNGRSICESAIIVQYIDEVWNDKFPIIPSDPYERAQARFWVDFIDQKYNNTWMKLWLSEGEEHETCKKELISNLKQLEDILGEKAFYGGDTFGFLDICLITFYSWFYTFENYGNFKMEAECPKLMAWAKRCMQRDTVSKSLVDDRKALSSCYVPISLHLLSLLTMGDISNNNVVLLGSGFSMFGMRARIALEEKEIKYEYKEEDLINKSSLLLEMNPVQKKIPVLIHNGKPICESLIIVEYIDMVWNNNNNNAPMLLPFDPYDKAQARFWADFVDQKVYHFSRRIWTNSKGDEQELAKKGFIESLKQLEEFLGDKPYFGGEQFGFVDVALIPFYCWFYTYEMFGNFKLETFCPNIISWANRCMKRKSVSITLADGKEVYESVLDYKNKFLMD</sequence>
<keyword evidence="2" id="KW-0808">Transferase</keyword>
<dbReference type="STRING" id="3818.A0A445CHG4"/>
<dbReference type="AlphaFoldDB" id="A0A445CHG4"/>
<dbReference type="EC" id="2.5.1.18" evidence="1"/>
<dbReference type="PROSITE" id="PS50405">
    <property type="entry name" value="GST_CTER"/>
    <property type="match status" value="2"/>
</dbReference>
<dbReference type="InterPro" id="IPR045074">
    <property type="entry name" value="GST_C_Tau"/>
</dbReference>
<dbReference type="GO" id="GO:0006749">
    <property type="term" value="P:glutathione metabolic process"/>
    <property type="evidence" value="ECO:0007669"/>
    <property type="project" value="InterPro"/>
</dbReference>
<dbReference type="FunFam" id="1.20.1050.10:FF:000018">
    <property type="entry name" value="Glutathione S-transferase U20"/>
    <property type="match status" value="2"/>
</dbReference>
<evidence type="ECO:0000313" key="7">
    <source>
        <dbReference type="Proteomes" id="UP000289738"/>
    </source>
</evidence>
<dbReference type="SUPFAM" id="SSF52833">
    <property type="entry name" value="Thioredoxin-like"/>
    <property type="match status" value="2"/>
</dbReference>
<evidence type="ECO:0000256" key="2">
    <source>
        <dbReference type="ARBA" id="ARBA00022679"/>
    </source>
</evidence>
<feature type="domain" description="GST C-terminal" evidence="5">
    <location>
        <begin position="318"/>
        <end position="443"/>
    </location>
</feature>
<reference evidence="6 7" key="1">
    <citation type="submission" date="2019-01" db="EMBL/GenBank/DDBJ databases">
        <title>Sequencing of cultivated peanut Arachis hypogaea provides insights into genome evolution and oil improvement.</title>
        <authorList>
            <person name="Chen X."/>
        </authorList>
    </citation>
    <scope>NUCLEOTIDE SEQUENCE [LARGE SCALE GENOMIC DNA]</scope>
    <source>
        <strain evidence="7">cv. Fuhuasheng</strain>
        <tissue evidence="6">Leaves</tissue>
    </source>
</reference>
<dbReference type="SFLD" id="SFLDG01152">
    <property type="entry name" value="Main.3:_Omega-_and_Tau-like"/>
    <property type="match status" value="2"/>
</dbReference>
<dbReference type="CDD" id="cd03058">
    <property type="entry name" value="GST_N_Tau"/>
    <property type="match status" value="2"/>
</dbReference>
<feature type="domain" description="GST C-terminal" evidence="5">
    <location>
        <begin position="88"/>
        <end position="213"/>
    </location>
</feature>
<organism evidence="6 7">
    <name type="scientific">Arachis hypogaea</name>
    <name type="common">Peanut</name>
    <dbReference type="NCBI Taxonomy" id="3818"/>
    <lineage>
        <taxon>Eukaryota</taxon>
        <taxon>Viridiplantae</taxon>
        <taxon>Streptophyta</taxon>
        <taxon>Embryophyta</taxon>
        <taxon>Tracheophyta</taxon>
        <taxon>Spermatophyta</taxon>
        <taxon>Magnoliopsida</taxon>
        <taxon>eudicotyledons</taxon>
        <taxon>Gunneridae</taxon>
        <taxon>Pentapetalae</taxon>
        <taxon>rosids</taxon>
        <taxon>fabids</taxon>
        <taxon>Fabales</taxon>
        <taxon>Fabaceae</taxon>
        <taxon>Papilionoideae</taxon>
        <taxon>50 kb inversion clade</taxon>
        <taxon>dalbergioids sensu lato</taxon>
        <taxon>Dalbergieae</taxon>
        <taxon>Pterocarpus clade</taxon>
        <taxon>Arachis</taxon>
    </lineage>
</organism>
<feature type="domain" description="GST N-terminal" evidence="4">
    <location>
        <begin position="3"/>
        <end position="82"/>
    </location>
</feature>
<feature type="domain" description="GST N-terminal" evidence="4">
    <location>
        <begin position="229"/>
        <end position="308"/>
    </location>
</feature>
<dbReference type="PROSITE" id="PS50404">
    <property type="entry name" value="GST_NTER"/>
    <property type="match status" value="2"/>
</dbReference>
<name>A0A445CHG4_ARAHY</name>
<dbReference type="Proteomes" id="UP000289738">
    <property type="component" value="Chromosome A07"/>
</dbReference>
<dbReference type="InterPro" id="IPR045073">
    <property type="entry name" value="Omega/Tau-like"/>
</dbReference>
<keyword evidence="7" id="KW-1185">Reference proteome</keyword>
<proteinExistence type="predicted"/>
<comment type="caution">
    <text evidence="6">The sequence shown here is derived from an EMBL/GenBank/DDBJ whole genome shotgun (WGS) entry which is preliminary data.</text>
</comment>
<dbReference type="Gene3D" id="1.20.1050.10">
    <property type="match status" value="2"/>
</dbReference>
<dbReference type="GO" id="GO:0004364">
    <property type="term" value="F:glutathione transferase activity"/>
    <property type="evidence" value="ECO:0007669"/>
    <property type="project" value="UniProtKB-EC"/>
</dbReference>
<evidence type="ECO:0000313" key="6">
    <source>
        <dbReference type="EMBL" id="RYR50350.1"/>
    </source>
</evidence>
<dbReference type="FunFam" id="3.40.30.10:FF:000014">
    <property type="entry name" value="Tau class glutathione S-transferase"/>
    <property type="match status" value="2"/>
</dbReference>
<dbReference type="SFLD" id="SFLDG00358">
    <property type="entry name" value="Main_(cytGST)"/>
    <property type="match status" value="2"/>
</dbReference>
<dbReference type="InterPro" id="IPR036282">
    <property type="entry name" value="Glutathione-S-Trfase_C_sf"/>
</dbReference>
<evidence type="ECO:0000256" key="1">
    <source>
        <dbReference type="ARBA" id="ARBA00012452"/>
    </source>
</evidence>
<dbReference type="InterPro" id="IPR040079">
    <property type="entry name" value="Glutathione_S-Trfase"/>
</dbReference>